<dbReference type="eggNOG" id="COG0438">
    <property type="taxonomic scope" value="Bacteria"/>
</dbReference>
<dbReference type="PANTHER" id="PTHR45947:SF3">
    <property type="entry name" value="SULFOQUINOVOSYL TRANSFERASE SQD2"/>
    <property type="match status" value="1"/>
</dbReference>
<dbReference type="STRING" id="1395513.P343_06290"/>
<evidence type="ECO:0000313" key="3">
    <source>
        <dbReference type="EMBL" id="EST12715.1"/>
    </source>
</evidence>
<dbReference type="AlphaFoldDB" id="V6IZ52"/>
<keyword evidence="4" id="KW-1185">Reference proteome</keyword>
<feature type="domain" description="Glycosyltransferase subfamily 4-like N-terminal" evidence="2">
    <location>
        <begin position="14"/>
        <end position="174"/>
    </location>
</feature>
<feature type="domain" description="Glycosyl transferase family 1" evidence="1">
    <location>
        <begin position="185"/>
        <end position="326"/>
    </location>
</feature>
<dbReference type="RefSeq" id="WP_023509549.1">
    <property type="nucleotide sequence ID" value="NZ_AWTC01000004.1"/>
</dbReference>
<organism evidence="3 4">
    <name type="scientific">Sporolactobacillus laevolacticus DSM 442</name>
    <dbReference type="NCBI Taxonomy" id="1395513"/>
    <lineage>
        <taxon>Bacteria</taxon>
        <taxon>Bacillati</taxon>
        <taxon>Bacillota</taxon>
        <taxon>Bacilli</taxon>
        <taxon>Bacillales</taxon>
        <taxon>Sporolactobacillaceae</taxon>
        <taxon>Sporolactobacillus</taxon>
    </lineage>
</organism>
<dbReference type="EMBL" id="AWTC01000004">
    <property type="protein sequence ID" value="EST12715.1"/>
    <property type="molecule type" value="Genomic_DNA"/>
</dbReference>
<reference evidence="3 4" key="1">
    <citation type="journal article" date="2013" name="Genome Announc.">
        <title>Genome Sequence of Sporolactobacillus laevolacticus DSM442, an Efficient Polymer-Grade D-Lactate Producer from Agricultural Waste Cottonseed as a Nitrogen Source.</title>
        <authorList>
            <person name="Wang H."/>
            <person name="Wang L."/>
            <person name="Ju J."/>
            <person name="Yu B."/>
            <person name="Ma Y."/>
        </authorList>
    </citation>
    <scope>NUCLEOTIDE SEQUENCE [LARGE SCALE GENOMIC DNA]</scope>
    <source>
        <strain evidence="3 4">DSM 442</strain>
    </source>
</reference>
<protein>
    <submittedName>
        <fullName evidence="3">Glycosyl transferase</fullName>
    </submittedName>
</protein>
<dbReference type="Proteomes" id="UP000018296">
    <property type="component" value="Unassembled WGS sequence"/>
</dbReference>
<comment type="caution">
    <text evidence="3">The sequence shown here is derived from an EMBL/GenBank/DDBJ whole genome shotgun (WGS) entry which is preliminary data.</text>
</comment>
<dbReference type="Gene3D" id="3.40.50.2000">
    <property type="entry name" value="Glycogen Phosphorylase B"/>
    <property type="match status" value="2"/>
</dbReference>
<dbReference type="Pfam" id="PF00534">
    <property type="entry name" value="Glycos_transf_1"/>
    <property type="match status" value="1"/>
</dbReference>
<dbReference type="Pfam" id="PF13439">
    <property type="entry name" value="Glyco_transf_4"/>
    <property type="match status" value="1"/>
</dbReference>
<evidence type="ECO:0000259" key="1">
    <source>
        <dbReference type="Pfam" id="PF00534"/>
    </source>
</evidence>
<evidence type="ECO:0000313" key="4">
    <source>
        <dbReference type="Proteomes" id="UP000018296"/>
    </source>
</evidence>
<dbReference type="PANTHER" id="PTHR45947">
    <property type="entry name" value="SULFOQUINOVOSYL TRANSFERASE SQD2"/>
    <property type="match status" value="1"/>
</dbReference>
<name>V6IZ52_9BACL</name>
<dbReference type="OrthoDB" id="9804196at2"/>
<accession>V6IZ52</accession>
<keyword evidence="3" id="KW-0808">Transferase</keyword>
<gene>
    <name evidence="3" type="ORF">P343_06290</name>
</gene>
<dbReference type="InterPro" id="IPR050194">
    <property type="entry name" value="Glycosyltransferase_grp1"/>
</dbReference>
<dbReference type="SUPFAM" id="SSF53756">
    <property type="entry name" value="UDP-Glycosyltransferase/glycogen phosphorylase"/>
    <property type="match status" value="1"/>
</dbReference>
<dbReference type="GO" id="GO:0016757">
    <property type="term" value="F:glycosyltransferase activity"/>
    <property type="evidence" value="ECO:0007669"/>
    <property type="project" value="InterPro"/>
</dbReference>
<evidence type="ECO:0000259" key="2">
    <source>
        <dbReference type="Pfam" id="PF13439"/>
    </source>
</evidence>
<sequence length="377" mass="43560">MAMKILHVCEYVRGGITTYLNEILKYQATTEQVSSVHVLMSEYNSDKLLINGVQFDYYHYKRKLSKFIPAIIQINRVIKKIHPDVIHIHSSFAGLFVRVCFFFKRKRPKIVYCAHGWSFLMEISHVKKKMYGILERVLARKTDRIINISDHEFIGSLKYKLPKEKSLVIPNGIEDRLYKNKDVALALDPSKLNLLFVGRFDRQKGIDILLDFFKNDPLKHVRLYTIGGNVLDPVLKKIPDTIISLGWIDHNVIDSYYEKFDAVIIPSRWEGFGLVAIEAMKNRKAVIASNRGDLPDLVKDGVNGYLFDLNHLEELTRILTTVSKQELEVMGERGFAIFQEKYTGEKLNQRLMDVYQQLVEGHGQPTVHRTGAQYEAK</sequence>
<dbReference type="InterPro" id="IPR001296">
    <property type="entry name" value="Glyco_trans_1"/>
</dbReference>
<dbReference type="InterPro" id="IPR028098">
    <property type="entry name" value="Glyco_trans_4-like_N"/>
</dbReference>
<dbReference type="PATRIC" id="fig|1395513.3.peg.1285"/>
<proteinExistence type="predicted"/>